<sequence length="697" mass="77851">MSEQPLVTSAFDTTGQFFASIIVSLDSHTLRVQSTSTTTAFSNVYPLGKGVKVNSLSWLPFSETLSNGHTAKKQRKLETSLEDQLISLSLDNGSIYIYSPSKNELLQKLTTPNHTSNSFFHYSTYNNCGYGGDLQGYLFEYNISNWQVNKTIKPLTEDSNVTQLLSILYEGKPHLLLGSHSIQLIDPVTPTDVIKTLPGHISPIHSIIASNDDDTILTAAKGDRFVNAISISRNITTNVFVSESPVLSASYVSNGFGLDILVTVTEDGVAEVFLDPFAKDTEDQNEGNSSFRRKRKLVKSKTSNFKIQLQRPTTELHEKLPLQNIILTPKHLTITWLEDSSIPFFESLEWWGLNETSEKVYKITQDSTIIKPKPNLKVTQHSKYGHDVASSKHYNESHAIIASGDNFKDLQNVDSDNEEDDDNDEEEGISLAERLAAIQTTTSTTTNKTRANTGTLTVVLSQALKANDHSLLETVLNNKDETIIRNTVAKLETTYVLRLLERLAERISRNGNRQLNLNYWIKHILIFHGGYLINYPNLNSSLSVLSGTLKRKAATLDRLLELKGKVGMIIDRIEVKRDITKLENGVTEENNEEDEAAVEYIEELDDAGLLDSDDEDLMSDDGEGASDDDDDMEDDDEEVEEQVEEADASDYEDDEQYSDVEVESNGVKINHDVDINGDEDAAVIEKVKALKKKRSQK</sequence>
<accession>A0A1E4T0S9</accession>
<dbReference type="PANTHER" id="PTHR44267">
    <property type="entry name" value="WD REPEAT-CONTAINING PROTEIN 43"/>
    <property type="match status" value="1"/>
</dbReference>
<protein>
    <recommendedName>
        <fullName evidence="5">Small-subunit processome Utp12 domain-containing protein</fullName>
    </recommendedName>
</protein>
<comment type="similarity">
    <text evidence="3">Belongs to the UTP5 family.</text>
</comment>
<evidence type="ECO:0000256" key="3">
    <source>
        <dbReference type="ARBA" id="ARBA00038335"/>
    </source>
</evidence>
<evidence type="ECO:0000256" key="2">
    <source>
        <dbReference type="ARBA" id="ARBA00023242"/>
    </source>
</evidence>
<feature type="domain" description="Small-subunit processome Utp12" evidence="5">
    <location>
        <begin position="467"/>
        <end position="569"/>
    </location>
</feature>
<feature type="region of interest" description="Disordered" evidence="4">
    <location>
        <begin position="408"/>
        <end position="427"/>
    </location>
</feature>
<evidence type="ECO:0000313" key="7">
    <source>
        <dbReference type="Proteomes" id="UP000094801"/>
    </source>
</evidence>
<dbReference type="Pfam" id="PF04003">
    <property type="entry name" value="Utp12"/>
    <property type="match status" value="1"/>
</dbReference>
<evidence type="ECO:0000256" key="1">
    <source>
        <dbReference type="ARBA" id="ARBA00004604"/>
    </source>
</evidence>
<keyword evidence="2" id="KW-0539">Nucleus</keyword>
<dbReference type="InterPro" id="IPR007148">
    <property type="entry name" value="SSU_processome_Utp12"/>
</dbReference>
<dbReference type="PANTHER" id="PTHR44267:SF1">
    <property type="entry name" value="WD REPEAT-CONTAINING PROTEIN 43"/>
    <property type="match status" value="1"/>
</dbReference>
<feature type="compositionally biased region" description="Acidic residues" evidence="4">
    <location>
        <begin position="609"/>
        <end position="662"/>
    </location>
</feature>
<dbReference type="Proteomes" id="UP000094801">
    <property type="component" value="Unassembled WGS sequence"/>
</dbReference>
<dbReference type="SUPFAM" id="SSF50998">
    <property type="entry name" value="Quinoprotein alcohol dehydrogenase-like"/>
    <property type="match status" value="1"/>
</dbReference>
<dbReference type="InterPro" id="IPR052414">
    <property type="entry name" value="U3_snoRNA-assoc_WDR"/>
</dbReference>
<dbReference type="OrthoDB" id="30195at2759"/>
<name>A0A1E4T0S9_9ASCO</name>
<dbReference type="GO" id="GO:0032040">
    <property type="term" value="C:small-subunit processome"/>
    <property type="evidence" value="ECO:0007669"/>
    <property type="project" value="UniProtKB-ARBA"/>
</dbReference>
<dbReference type="AlphaFoldDB" id="A0A1E4T0S9"/>
<feature type="compositionally biased region" description="Acidic residues" evidence="4">
    <location>
        <begin position="415"/>
        <end position="427"/>
    </location>
</feature>
<evidence type="ECO:0000259" key="5">
    <source>
        <dbReference type="Pfam" id="PF04003"/>
    </source>
</evidence>
<evidence type="ECO:0000313" key="6">
    <source>
        <dbReference type="EMBL" id="ODV85311.1"/>
    </source>
</evidence>
<dbReference type="STRING" id="983967.A0A1E4T0S9"/>
<dbReference type="GO" id="GO:0000462">
    <property type="term" value="P:maturation of SSU-rRNA from tricistronic rRNA transcript (SSU-rRNA, 5.8S rRNA, LSU-rRNA)"/>
    <property type="evidence" value="ECO:0007669"/>
    <property type="project" value="TreeGrafter"/>
</dbReference>
<evidence type="ECO:0000256" key="4">
    <source>
        <dbReference type="SAM" id="MobiDB-lite"/>
    </source>
</evidence>
<comment type="subcellular location">
    <subcellularLocation>
        <location evidence="1">Nucleus</location>
        <location evidence="1">Nucleolus</location>
    </subcellularLocation>
</comment>
<gene>
    <name evidence="6" type="ORF">CANARDRAFT_28579</name>
</gene>
<proteinExistence type="inferred from homology"/>
<dbReference type="InterPro" id="IPR015943">
    <property type="entry name" value="WD40/YVTN_repeat-like_dom_sf"/>
</dbReference>
<keyword evidence="7" id="KW-1185">Reference proteome</keyword>
<feature type="region of interest" description="Disordered" evidence="4">
    <location>
        <begin position="609"/>
        <end position="673"/>
    </location>
</feature>
<dbReference type="EMBL" id="KV453853">
    <property type="protein sequence ID" value="ODV85311.1"/>
    <property type="molecule type" value="Genomic_DNA"/>
</dbReference>
<dbReference type="Gene3D" id="2.130.10.10">
    <property type="entry name" value="YVTN repeat-like/Quinoprotein amine dehydrogenase"/>
    <property type="match status" value="1"/>
</dbReference>
<organism evidence="6 7">
    <name type="scientific">[Candida] arabinofermentans NRRL YB-2248</name>
    <dbReference type="NCBI Taxonomy" id="983967"/>
    <lineage>
        <taxon>Eukaryota</taxon>
        <taxon>Fungi</taxon>
        <taxon>Dikarya</taxon>
        <taxon>Ascomycota</taxon>
        <taxon>Saccharomycotina</taxon>
        <taxon>Pichiomycetes</taxon>
        <taxon>Pichiales</taxon>
        <taxon>Pichiaceae</taxon>
        <taxon>Ogataea</taxon>
        <taxon>Ogataea/Candida clade</taxon>
    </lineage>
</organism>
<dbReference type="InterPro" id="IPR011047">
    <property type="entry name" value="Quinoprotein_ADH-like_sf"/>
</dbReference>
<reference evidence="7" key="1">
    <citation type="submission" date="2016-04" db="EMBL/GenBank/DDBJ databases">
        <title>Comparative genomics of biotechnologically important yeasts.</title>
        <authorList>
            <consortium name="DOE Joint Genome Institute"/>
            <person name="Riley R."/>
            <person name="Haridas S."/>
            <person name="Wolfe K.H."/>
            <person name="Lopes M.R."/>
            <person name="Hittinger C.T."/>
            <person name="Goker M."/>
            <person name="Salamov A."/>
            <person name="Wisecaver J."/>
            <person name="Long T.M."/>
            <person name="Aerts A.L."/>
            <person name="Barry K."/>
            <person name="Choi C."/>
            <person name="Clum A."/>
            <person name="Coughlan A.Y."/>
            <person name="Deshpande S."/>
            <person name="Douglass A.P."/>
            <person name="Hanson S.J."/>
            <person name="Klenk H.-P."/>
            <person name="Labutti K."/>
            <person name="Lapidus A."/>
            <person name="Lindquist E."/>
            <person name="Lipzen A."/>
            <person name="Meier-Kolthoff J.P."/>
            <person name="Ohm R.A."/>
            <person name="Otillar R.P."/>
            <person name="Pangilinan J."/>
            <person name="Peng Y."/>
            <person name="Rokas A."/>
            <person name="Rosa C.A."/>
            <person name="Scheuner C."/>
            <person name="Sibirny A.A."/>
            <person name="Slot J.C."/>
            <person name="Stielow J.B."/>
            <person name="Sun H."/>
            <person name="Kurtzman C.P."/>
            <person name="Blackwell M."/>
            <person name="Grigoriev I.V."/>
            <person name="Jeffries T.W."/>
        </authorList>
    </citation>
    <scope>NUCLEOTIDE SEQUENCE [LARGE SCALE GENOMIC DNA]</scope>
    <source>
        <strain evidence="7">NRRL YB-2248</strain>
    </source>
</reference>